<evidence type="ECO:0000313" key="5">
    <source>
        <dbReference type="Proteomes" id="UP000006377"/>
    </source>
</evidence>
<proteinExistence type="predicted"/>
<keyword evidence="1" id="KW-0175">Coiled coil</keyword>
<feature type="region of interest" description="Disordered" evidence="2">
    <location>
        <begin position="203"/>
        <end position="227"/>
    </location>
</feature>
<dbReference type="SUPFAM" id="SSF90257">
    <property type="entry name" value="Myosin rod fragments"/>
    <property type="match status" value="1"/>
</dbReference>
<name>A7HV48_PARL1</name>
<dbReference type="Gene3D" id="1.20.5.1000">
    <property type="entry name" value="arf6 gtpase in complex with a specific effector, jip4"/>
    <property type="match status" value="1"/>
</dbReference>
<organism evidence="4 5">
    <name type="scientific">Parvibaculum lavamentivorans (strain DS-1 / DSM 13023 / NCIMB 13966)</name>
    <dbReference type="NCBI Taxonomy" id="402881"/>
    <lineage>
        <taxon>Bacteria</taxon>
        <taxon>Pseudomonadati</taxon>
        <taxon>Pseudomonadota</taxon>
        <taxon>Alphaproteobacteria</taxon>
        <taxon>Hyphomicrobiales</taxon>
        <taxon>Parvibaculaceae</taxon>
        <taxon>Parvibaculum</taxon>
    </lineage>
</organism>
<keyword evidence="3" id="KW-0472">Membrane</keyword>
<feature type="transmembrane region" description="Helical" evidence="3">
    <location>
        <begin position="6"/>
        <end position="27"/>
    </location>
</feature>
<gene>
    <name evidence="4" type="ordered locus">Plav_2167</name>
</gene>
<evidence type="ECO:0000313" key="4">
    <source>
        <dbReference type="EMBL" id="ABS63781.1"/>
    </source>
</evidence>
<feature type="region of interest" description="Disordered" evidence="2">
    <location>
        <begin position="162"/>
        <end position="186"/>
    </location>
</feature>
<sequence>MIESLMLMALGFFIATLFAIIAAQFVWRRAVTVTTRRLDENGSISARSADLDAMLQRQERDAAPLHAEIESLRAERRELADANNELARDNNRLIAEARSLTNEISKLKAELATRDTQAAAIGAELATLEQAIADEARRHEEARTHLQNLSATAARLTAELRPAAAPENPKSVTAQALEPYPDDERDADARTLAEVKASLLEELDNTAEPEMAENRAEAGPETNGDALIGDLTLAARIRALEAGVAPQ</sequence>
<accession>A7HV48</accession>
<dbReference type="eggNOG" id="COG1196">
    <property type="taxonomic scope" value="Bacteria"/>
</dbReference>
<dbReference type="EMBL" id="CP000774">
    <property type="protein sequence ID" value="ABS63781.1"/>
    <property type="molecule type" value="Genomic_DNA"/>
</dbReference>
<reference evidence="4 5" key="1">
    <citation type="journal article" date="2011" name="Stand. Genomic Sci.">
        <title>Complete genome sequence of Parvibaculum lavamentivorans type strain (DS-1(T)).</title>
        <authorList>
            <person name="Schleheck D."/>
            <person name="Weiss M."/>
            <person name="Pitluck S."/>
            <person name="Bruce D."/>
            <person name="Land M.L."/>
            <person name="Han S."/>
            <person name="Saunders E."/>
            <person name="Tapia R."/>
            <person name="Detter C."/>
            <person name="Brettin T."/>
            <person name="Han J."/>
            <person name="Woyke T."/>
            <person name="Goodwin L."/>
            <person name="Pennacchio L."/>
            <person name="Nolan M."/>
            <person name="Cook A.M."/>
            <person name="Kjelleberg S."/>
            <person name="Thomas T."/>
        </authorList>
    </citation>
    <scope>NUCLEOTIDE SEQUENCE [LARGE SCALE GENOMIC DNA]</scope>
    <source>
        <strain evidence="5">DS-1 / DSM 13023 / NCIMB 13966</strain>
    </source>
</reference>
<evidence type="ECO:0000256" key="3">
    <source>
        <dbReference type="SAM" id="Phobius"/>
    </source>
</evidence>
<dbReference type="AlphaFoldDB" id="A7HV48"/>
<keyword evidence="3" id="KW-0812">Transmembrane</keyword>
<evidence type="ECO:0000256" key="2">
    <source>
        <dbReference type="SAM" id="MobiDB-lite"/>
    </source>
</evidence>
<protein>
    <submittedName>
        <fullName evidence="4">Uncharacterized protein</fullName>
    </submittedName>
</protein>
<dbReference type="Proteomes" id="UP000006377">
    <property type="component" value="Chromosome"/>
</dbReference>
<evidence type="ECO:0000256" key="1">
    <source>
        <dbReference type="SAM" id="Coils"/>
    </source>
</evidence>
<dbReference type="HOGENOM" id="CLU_1123691_0_0_5"/>
<keyword evidence="5" id="KW-1185">Reference proteome</keyword>
<dbReference type="RefSeq" id="WP_012111086.1">
    <property type="nucleotide sequence ID" value="NC_009719.1"/>
</dbReference>
<dbReference type="KEGG" id="pla:Plav_2167"/>
<keyword evidence="3" id="KW-1133">Transmembrane helix</keyword>
<feature type="coiled-coil region" evidence="1">
    <location>
        <begin position="55"/>
        <end position="159"/>
    </location>
</feature>
<dbReference type="STRING" id="402881.Plav_2167"/>